<feature type="region of interest" description="Disordered" evidence="1">
    <location>
        <begin position="895"/>
        <end position="934"/>
    </location>
</feature>
<accession>A0A1Q9CDA9</accession>
<sequence length="1956" mass="218414">MFAKLAADAEYAKHLDDIVYTARRCDIFYDHCEVDSSIGVSAHHYPDFTGVGALRRVQPDSASGPAKIGSGASTPLRIRVAKRAYRTALLQLSAVAVPATSLAADPRSSIRPPAAAGLHPTDFTYPDSTDFGQAIVSTNLCALNTWGSAREAFTYRLEGQVPKSSQIDFIFASLPHTDMQARRARVDRDVNFAPWRGGGRHFAVTASLRVDTRLAPTHTASAQRPLPFSRQLLREAIKRKDPALDRLAHAVNLELSHARPTNPEEINAILLKAGKTRAPITGGALLSLDMSKAFDYVPHEYLARALQHLGIAYDTINIVLALHRTQYHVTHKGHTGYIHLRNGIRQGCTLSPTLWVCVSHFLLHQLSERLAKFSHLGSPEPWISQAITAFADDFLASFDLNSHQDLFNMCTRIGCLFTVLSEAKMQVNPDKSSLLIRSSGSALARWVKARTFRRKDQKLIRLGTPFQPIDVGLATRIPYLGTVMSFDSFETQTTDLRIQQAKAARKAGKTRAPITGGALLSLDMSKAFDYVPHEYLARALQHLGIADDTINIVLALHRTQYHVTHKGHTGYIHLRNGIRQGCTLSPTLWVCVSHFLLYQLSERLAQFSHLGAPEPWISQAITAFADDFLVSFDLNSHQDLINMCTRIGCLFTVLREAKMQVNPDKSSLLIRSSGSALARWVKARTFRRKDQKLIRLGTPFQPIDVGLATRIPYLGTVMSFDSFETQTADLRIQQAKAAVARLSRVLFKKQGLSVQHRLRVYRTCIRSTMSYGLAVVGTSPQALKRLGSLESKHVRCITGNPRKEDNESIDIIYHRFEYKGIASFLLEASKRRLDTLTRDMPSYPGLTDDIKWQSTVYQSYLYPISTPARGLNMNTPAEQVKEIFGSTQINSLRWTTDARSGGKGRGHQLDKRPRDDGRSWNLSKSSDQKYDRLTEQVSGEEVRRLMALLTRLCLRQEDDLAATRADSAFLLYMETRPDMNTASGPYQPFTNHFFAIAQKWQKVKEETPTKLDLSLRSTLLLAYMTEFHERLRHALEPSNKETSVKALSLPCLCKHLLKPGIVKRRLLQFSGWLPPPFAISFGSCVGPFEMGKRASEAFAGNKSWGFLERIDAELHAAVTAVYSSVLQFDGAFETMDEAADLVHELLPHRSARDVATMSRNLGAWKSRGRLAPSMARQLSEGLPSMPRRVLRPRVDPGEAFTSLVESSPAIALEKLKKAIKARRASKVGREEREKESRERWGLELVSYIKEAGLPCADRMLAMGDHNNLWLRLFGNRRSKTLRNRAMAWRGFRAWMQVAYGTVWPDSVAAFLKYLEERHEVKPLGKTTPGALLASLSLLESVGQVLSDDRFSHDSMLIESVRSWQTELESGAKPVKQAPMYTVAILLACELVVRKSSIAVGYRLMAFFLLVMIWGTLRADDVQNIDPSSLQLSQVGLRFVLGRTKTSGISGLDWLGEGMRILKSEDFGWSRDFLCPRFSADWDACSRDYLDAEGLALQIRRFLSELRTPFRYEGRWGLNRELLIPGRMVHYWTGHSARHTLPSLAAALGIGKEKRDFLGRWAYSQHGSQDYVLTSRQVVHAVQNHVCKSLILGGYVEEEVLSDLEVYAKTCGLGAESLGGHHVLRWNGTQRTWALGGTYPAFQVTGHNRAEATGDLKAETKEPFKVMENSKIEGDFPYFITISRRAAVVKTDGDAPSDVESTNAGIRRKLEFEGAVRLRLGIFDCVQCSQFLLGVSGLVFFRGFMAAVPPAPPDYLPGAVTKNEAEEFIDKNLSADLVHIFNECSVSIGLQYSLGQHFTSVKKFSTYADTRAEVRQALKDDLAMEPVDQQARAAVAAVVSAWESCREYSMKQSELKAEARVMGVVRPITQTEKQAMRSAYEQAYGSLDESVEPSDDYVSSKTEEVESGEIVASSLTEVTSKRNAKTMGIQTTVDTTGHVRLIKQKSKGEMPQNTEQL</sequence>
<dbReference type="Pfam" id="PF00078">
    <property type="entry name" value="RVT_1"/>
    <property type="match status" value="2"/>
</dbReference>
<comment type="caution">
    <text evidence="3">The sequence shown here is derived from an EMBL/GenBank/DDBJ whole genome shotgun (WGS) entry which is preliminary data.</text>
</comment>
<evidence type="ECO:0000313" key="4">
    <source>
        <dbReference type="Proteomes" id="UP000186817"/>
    </source>
</evidence>
<gene>
    <name evidence="3" type="primary">Pol</name>
    <name evidence="3" type="ORF">AK812_SmicGene38587</name>
</gene>
<dbReference type="PROSITE" id="PS50878">
    <property type="entry name" value="RT_POL"/>
    <property type="match status" value="2"/>
</dbReference>
<dbReference type="OrthoDB" id="446918at2759"/>
<feature type="domain" description="Reverse transcriptase" evidence="2">
    <location>
        <begin position="196"/>
        <end position="484"/>
    </location>
</feature>
<dbReference type="PANTHER" id="PTHR19446">
    <property type="entry name" value="REVERSE TRANSCRIPTASES"/>
    <property type="match status" value="1"/>
</dbReference>
<protein>
    <submittedName>
        <fullName evidence="3">LINE-1 retrotransposable element ORF2 protein</fullName>
    </submittedName>
</protein>
<evidence type="ECO:0000259" key="2">
    <source>
        <dbReference type="PROSITE" id="PS50878"/>
    </source>
</evidence>
<keyword evidence="4" id="KW-1185">Reference proteome</keyword>
<dbReference type="Proteomes" id="UP000186817">
    <property type="component" value="Unassembled WGS sequence"/>
</dbReference>
<organism evidence="3 4">
    <name type="scientific">Symbiodinium microadriaticum</name>
    <name type="common">Dinoflagellate</name>
    <name type="synonym">Zooxanthella microadriatica</name>
    <dbReference type="NCBI Taxonomy" id="2951"/>
    <lineage>
        <taxon>Eukaryota</taxon>
        <taxon>Sar</taxon>
        <taxon>Alveolata</taxon>
        <taxon>Dinophyceae</taxon>
        <taxon>Suessiales</taxon>
        <taxon>Symbiodiniaceae</taxon>
        <taxon>Symbiodinium</taxon>
    </lineage>
</organism>
<evidence type="ECO:0000313" key="3">
    <source>
        <dbReference type="EMBL" id="OLP80924.1"/>
    </source>
</evidence>
<name>A0A1Q9CDA9_SYMMI</name>
<proteinExistence type="predicted"/>
<evidence type="ECO:0000256" key="1">
    <source>
        <dbReference type="SAM" id="MobiDB-lite"/>
    </source>
</evidence>
<dbReference type="InterPro" id="IPR000477">
    <property type="entry name" value="RT_dom"/>
</dbReference>
<feature type="domain" description="Reverse transcriptase" evidence="2">
    <location>
        <begin position="519"/>
        <end position="718"/>
    </location>
</feature>
<feature type="compositionally biased region" description="Basic and acidic residues" evidence="1">
    <location>
        <begin position="907"/>
        <end position="918"/>
    </location>
</feature>
<dbReference type="EMBL" id="LSRX01001331">
    <property type="protein sequence ID" value="OLP80924.1"/>
    <property type="molecule type" value="Genomic_DNA"/>
</dbReference>
<reference evidence="3 4" key="1">
    <citation type="submission" date="2016-02" db="EMBL/GenBank/DDBJ databases">
        <title>Genome analysis of coral dinoflagellate symbionts highlights evolutionary adaptations to a symbiotic lifestyle.</title>
        <authorList>
            <person name="Aranda M."/>
            <person name="Li Y."/>
            <person name="Liew Y.J."/>
            <person name="Baumgarten S."/>
            <person name="Simakov O."/>
            <person name="Wilson M."/>
            <person name="Piel J."/>
            <person name="Ashoor H."/>
            <person name="Bougouffa S."/>
            <person name="Bajic V.B."/>
            <person name="Ryu T."/>
            <person name="Ravasi T."/>
            <person name="Bayer T."/>
            <person name="Micklem G."/>
            <person name="Kim H."/>
            <person name="Bhak J."/>
            <person name="Lajeunesse T.C."/>
            <person name="Voolstra C.R."/>
        </authorList>
    </citation>
    <scope>NUCLEOTIDE SEQUENCE [LARGE SCALE GENOMIC DNA]</scope>
    <source>
        <strain evidence="3 4">CCMP2467</strain>
    </source>
</reference>